<feature type="domain" description="Ketoreductase" evidence="2">
    <location>
        <begin position="12"/>
        <end position="191"/>
    </location>
</feature>
<organism evidence="3 4">
    <name type="scientific">Achromobacter veterisilvae</name>
    <dbReference type="NCBI Taxonomy" id="2069367"/>
    <lineage>
        <taxon>Bacteria</taxon>
        <taxon>Pseudomonadati</taxon>
        <taxon>Pseudomonadota</taxon>
        <taxon>Betaproteobacteria</taxon>
        <taxon>Burkholderiales</taxon>
        <taxon>Alcaligenaceae</taxon>
        <taxon>Achromobacter</taxon>
    </lineage>
</organism>
<reference evidence="3 4" key="1">
    <citation type="submission" date="2024-03" db="EMBL/GenBank/DDBJ databases">
        <title>Reference genomes for the five species model microbial community.</title>
        <authorList>
            <person name="Padfield D."/>
        </authorList>
    </citation>
    <scope>NUCLEOTIDE SEQUENCE [LARGE SCALE GENOMIC DNA]</scope>
    <source>
        <strain evidence="3 4">AB1</strain>
    </source>
</reference>
<dbReference type="InterPro" id="IPR036291">
    <property type="entry name" value="NAD(P)-bd_dom_sf"/>
</dbReference>
<dbReference type="NCBIfam" id="NF009466">
    <property type="entry name" value="PRK12826.1-2"/>
    <property type="match status" value="1"/>
</dbReference>
<dbReference type="EMBL" id="CP148753">
    <property type="protein sequence ID" value="WXR73118.1"/>
    <property type="molecule type" value="Genomic_DNA"/>
</dbReference>
<proteinExistence type="inferred from homology"/>
<dbReference type="Proteomes" id="UP001456224">
    <property type="component" value="Chromosome"/>
</dbReference>
<evidence type="ECO:0000313" key="4">
    <source>
        <dbReference type="Proteomes" id="UP001456224"/>
    </source>
</evidence>
<dbReference type="SUPFAM" id="SSF51735">
    <property type="entry name" value="NAD(P)-binding Rossmann-fold domains"/>
    <property type="match status" value="1"/>
</dbReference>
<evidence type="ECO:0000313" key="3">
    <source>
        <dbReference type="EMBL" id="WXR73118.1"/>
    </source>
</evidence>
<keyword evidence="4" id="KW-1185">Reference proteome</keyword>
<dbReference type="PANTHER" id="PTHR42879">
    <property type="entry name" value="3-OXOACYL-(ACYL-CARRIER-PROTEIN) REDUCTASE"/>
    <property type="match status" value="1"/>
</dbReference>
<dbReference type="Pfam" id="PF13561">
    <property type="entry name" value="adh_short_C2"/>
    <property type="match status" value="1"/>
</dbReference>
<evidence type="ECO:0000256" key="1">
    <source>
        <dbReference type="ARBA" id="ARBA00006484"/>
    </source>
</evidence>
<gene>
    <name evidence="3" type="ORF">WHX56_26325</name>
</gene>
<dbReference type="SMART" id="SM00822">
    <property type="entry name" value="PKS_KR"/>
    <property type="match status" value="1"/>
</dbReference>
<dbReference type="InterPro" id="IPR057326">
    <property type="entry name" value="KR_dom"/>
</dbReference>
<name>A0ABZ2RYQ4_9BURK</name>
<dbReference type="RefSeq" id="WP_338879410.1">
    <property type="nucleotide sequence ID" value="NZ_CP148753.1"/>
</dbReference>
<dbReference type="InterPro" id="IPR002347">
    <property type="entry name" value="SDR_fam"/>
</dbReference>
<comment type="similarity">
    <text evidence="1">Belongs to the short-chain dehydrogenases/reductases (SDR) family.</text>
</comment>
<dbReference type="Gene3D" id="3.40.50.720">
    <property type="entry name" value="NAD(P)-binding Rossmann-like Domain"/>
    <property type="match status" value="1"/>
</dbReference>
<sequence length="253" mass="26176">MNPTSRDTADSPVAVVTGGGSGIGAMTCRALSRDGMRIAVWDRNPQSAEAVASEIDAEGGTAVAVHADVANAESVARAAQATRDRLGPATVLVNNAGIRDLIPFFDLTAEDWHRVMDVCLSGAFHCTRALAPAMKAAGHGVIVNIASIAGISSRPNRTAYVSAKTGLVGLTRSNAEDLGPYGIRVNAIAPGFISTPLQAQSDALNGDILERIPLRRKGIPEDIAGVVSFLCGDASRYVTGVVIPVDGGRSVVY</sequence>
<dbReference type="InterPro" id="IPR050259">
    <property type="entry name" value="SDR"/>
</dbReference>
<dbReference type="PRINTS" id="PR00081">
    <property type="entry name" value="GDHRDH"/>
</dbReference>
<dbReference type="PANTHER" id="PTHR42879:SF2">
    <property type="entry name" value="3-OXOACYL-[ACYL-CARRIER-PROTEIN] REDUCTASE FABG"/>
    <property type="match status" value="1"/>
</dbReference>
<dbReference type="NCBIfam" id="NF005559">
    <property type="entry name" value="PRK07231.1"/>
    <property type="match status" value="1"/>
</dbReference>
<protein>
    <submittedName>
        <fullName evidence="3">SDR family NAD(P)-dependent oxidoreductase</fullName>
    </submittedName>
</protein>
<evidence type="ECO:0000259" key="2">
    <source>
        <dbReference type="SMART" id="SM00822"/>
    </source>
</evidence>
<dbReference type="PRINTS" id="PR00080">
    <property type="entry name" value="SDRFAMILY"/>
</dbReference>
<accession>A0ABZ2RYQ4</accession>